<comment type="pathway">
    <text evidence="8">Porphyrin-containing compound metabolism; siroheme biosynthesis; precorrin-2 from uroporphyrinogen III: step 1/1.</text>
</comment>
<dbReference type="NCBIfam" id="TIGR01469">
    <property type="entry name" value="cobA_cysG_Cterm"/>
    <property type="match status" value="1"/>
</dbReference>
<evidence type="ECO:0000259" key="11">
    <source>
        <dbReference type="Pfam" id="PF02602"/>
    </source>
</evidence>
<evidence type="ECO:0000256" key="3">
    <source>
        <dbReference type="ARBA" id="ARBA00022573"/>
    </source>
</evidence>
<keyword evidence="5 12" id="KW-0808">Transferase</keyword>
<accession>A0A1I1T9D5</accession>
<evidence type="ECO:0000256" key="8">
    <source>
        <dbReference type="ARBA" id="ARBA00025705"/>
    </source>
</evidence>
<proteinExistence type="inferred from homology"/>
<keyword evidence="6" id="KW-0949">S-adenosyl-L-methionine</keyword>
<feature type="domain" description="Tetrapyrrole biosynthesis uroporphyrinogen III synthase" evidence="11">
    <location>
        <begin position="285"/>
        <end position="522"/>
    </location>
</feature>
<protein>
    <recommendedName>
        <fullName evidence="2">uroporphyrinogen-III C-methyltransferase</fullName>
        <ecNumber evidence="2">2.1.1.107</ecNumber>
    </recommendedName>
</protein>
<dbReference type="STRING" id="54.SAMN02745121_00449"/>
<evidence type="ECO:0000259" key="10">
    <source>
        <dbReference type="Pfam" id="PF00590"/>
    </source>
</evidence>
<keyword evidence="7" id="KW-0627">Porphyrin biosynthesis</keyword>
<sequence>MEPFAGRWAIFADVTGFVSIVGAGPWDPELLTLAGRERLTRADVVIADYLVNPALFTHCRADVHLFQRTESPHAGAHGEPVPDQEAINRLMVERAAAGLYVVRLKGGDPMVFGRGAEEAEVLAARGIPFEFVPGVSAAIAAPEAAGIPVTHRDHAPCVSLVSGYEAYEKGGRAVDWELLAKGTGTLVLMMSVRNCRQNADRLIAAGRDPATPSAVIRWGTRGIQRTVIAPLAQIADRVEAEGLRPPAVMVVGSVVDLRRTTQWFERRPLFGKRVVVTRARHQASELLQLLAGQGADAVSVPCLDIAPPEDLSALSGAAQSLDEVDGVILSSPNGVRAWFDALAGLELDVRALHGKCLAAIGTGTANACWERGIRPDIVPSAARSEGLVETLASRGLLARRWLHVRADEGRDLIAEAVRAAGGTYRLVIGYRVIRPKVPSLLTRSLLPPEHGGEGTDAICFASGKTARHFVETLTEAHGEALTREVLRRARLIALGPVTAGALESMDLRPDAVAGGLTDEAMLSAVVEAMSRG</sequence>
<dbReference type="GO" id="GO:0004852">
    <property type="term" value="F:uroporphyrinogen-III synthase activity"/>
    <property type="evidence" value="ECO:0007669"/>
    <property type="project" value="InterPro"/>
</dbReference>
<dbReference type="InterPro" id="IPR006366">
    <property type="entry name" value="CobA/CysG_C"/>
</dbReference>
<dbReference type="InterPro" id="IPR035996">
    <property type="entry name" value="4pyrrol_Methylase_sf"/>
</dbReference>
<comment type="similarity">
    <text evidence="1">Belongs to the precorrin methyltransferase family.</text>
</comment>
<dbReference type="InterPro" id="IPR050161">
    <property type="entry name" value="Siro_Cobalamin_biosynth"/>
</dbReference>
<dbReference type="Pfam" id="PF00590">
    <property type="entry name" value="TP_methylase"/>
    <property type="match status" value="1"/>
</dbReference>
<dbReference type="Gene3D" id="3.40.1010.10">
    <property type="entry name" value="Cobalt-precorrin-4 Transmethylase, Domain 1"/>
    <property type="match status" value="1"/>
</dbReference>
<evidence type="ECO:0000256" key="6">
    <source>
        <dbReference type="ARBA" id="ARBA00022691"/>
    </source>
</evidence>
<evidence type="ECO:0000256" key="4">
    <source>
        <dbReference type="ARBA" id="ARBA00022603"/>
    </source>
</evidence>
<dbReference type="InterPro" id="IPR014777">
    <property type="entry name" value="4pyrrole_Mease_sub1"/>
</dbReference>
<dbReference type="InterPro" id="IPR014776">
    <property type="entry name" value="4pyrrole_Mease_sub2"/>
</dbReference>
<dbReference type="FunFam" id="3.40.1010.10:FF:000001">
    <property type="entry name" value="Siroheme synthase"/>
    <property type="match status" value="1"/>
</dbReference>
<reference evidence="13" key="1">
    <citation type="submission" date="2016-10" db="EMBL/GenBank/DDBJ databases">
        <authorList>
            <person name="Varghese N."/>
            <person name="Submissions S."/>
        </authorList>
    </citation>
    <scope>NUCLEOTIDE SEQUENCE [LARGE SCALE GENOMIC DNA]</scope>
    <source>
        <strain evidence="13">ATCC 25963</strain>
    </source>
</reference>
<dbReference type="Pfam" id="PF02602">
    <property type="entry name" value="HEM4"/>
    <property type="match status" value="1"/>
</dbReference>
<evidence type="ECO:0000256" key="7">
    <source>
        <dbReference type="ARBA" id="ARBA00023244"/>
    </source>
</evidence>
<evidence type="ECO:0000313" key="13">
    <source>
        <dbReference type="Proteomes" id="UP000199400"/>
    </source>
</evidence>
<dbReference type="GO" id="GO:0004851">
    <property type="term" value="F:uroporphyrin-III C-methyltransferase activity"/>
    <property type="evidence" value="ECO:0007669"/>
    <property type="project" value="UniProtKB-EC"/>
</dbReference>
<keyword evidence="13" id="KW-1185">Reference proteome</keyword>
<dbReference type="CDD" id="cd06578">
    <property type="entry name" value="HemD"/>
    <property type="match status" value="1"/>
</dbReference>
<dbReference type="InterPro" id="IPR036108">
    <property type="entry name" value="4pyrrol_syn_uPrphyn_synt_sf"/>
</dbReference>
<dbReference type="FunFam" id="3.30.950.10:FF:000001">
    <property type="entry name" value="Siroheme synthase"/>
    <property type="match status" value="1"/>
</dbReference>
<organism evidence="12 13">
    <name type="scientific">Nannocystis exedens</name>
    <dbReference type="NCBI Taxonomy" id="54"/>
    <lineage>
        <taxon>Bacteria</taxon>
        <taxon>Pseudomonadati</taxon>
        <taxon>Myxococcota</taxon>
        <taxon>Polyangia</taxon>
        <taxon>Nannocystales</taxon>
        <taxon>Nannocystaceae</taxon>
        <taxon>Nannocystis</taxon>
    </lineage>
</organism>
<dbReference type="SUPFAM" id="SSF69618">
    <property type="entry name" value="HemD-like"/>
    <property type="match status" value="1"/>
</dbReference>
<evidence type="ECO:0000256" key="9">
    <source>
        <dbReference type="ARBA" id="ARBA00060548"/>
    </source>
</evidence>
<dbReference type="CDD" id="cd11642">
    <property type="entry name" value="SUMT"/>
    <property type="match status" value="1"/>
</dbReference>
<dbReference type="SUPFAM" id="SSF53790">
    <property type="entry name" value="Tetrapyrrole methylase"/>
    <property type="match status" value="1"/>
</dbReference>
<gene>
    <name evidence="12" type="ORF">SAMN02745121_00449</name>
</gene>
<dbReference type="GO" id="GO:0019354">
    <property type="term" value="P:siroheme biosynthetic process"/>
    <property type="evidence" value="ECO:0007669"/>
    <property type="project" value="UniProtKB-UniPathway"/>
</dbReference>
<keyword evidence="3" id="KW-0169">Cobalamin biosynthesis</keyword>
<name>A0A1I1T9D5_9BACT</name>
<evidence type="ECO:0000256" key="5">
    <source>
        <dbReference type="ARBA" id="ARBA00022679"/>
    </source>
</evidence>
<dbReference type="EMBL" id="FOMX01000002">
    <property type="protein sequence ID" value="SFD52923.1"/>
    <property type="molecule type" value="Genomic_DNA"/>
</dbReference>
<dbReference type="AlphaFoldDB" id="A0A1I1T9D5"/>
<comment type="pathway">
    <text evidence="9">Cofactor biosynthesis; adenosylcobalamin biosynthesis; precorrin-2 from uroporphyrinogen III: step 1/1.</text>
</comment>
<dbReference type="NCBIfam" id="NF004790">
    <property type="entry name" value="PRK06136.1"/>
    <property type="match status" value="1"/>
</dbReference>
<evidence type="ECO:0000313" key="12">
    <source>
        <dbReference type="EMBL" id="SFD52923.1"/>
    </source>
</evidence>
<dbReference type="PANTHER" id="PTHR45790">
    <property type="entry name" value="SIROHEME SYNTHASE-RELATED"/>
    <property type="match status" value="1"/>
</dbReference>
<dbReference type="GO" id="GO:0032259">
    <property type="term" value="P:methylation"/>
    <property type="evidence" value="ECO:0007669"/>
    <property type="project" value="UniProtKB-KW"/>
</dbReference>
<evidence type="ECO:0000256" key="2">
    <source>
        <dbReference type="ARBA" id="ARBA00012162"/>
    </source>
</evidence>
<dbReference type="GO" id="GO:0009236">
    <property type="term" value="P:cobalamin biosynthetic process"/>
    <property type="evidence" value="ECO:0007669"/>
    <property type="project" value="UniProtKB-KW"/>
</dbReference>
<keyword evidence="4 12" id="KW-0489">Methyltransferase</keyword>
<dbReference type="InterPro" id="IPR003754">
    <property type="entry name" value="4pyrrol_synth_uPrphyn_synth"/>
</dbReference>
<dbReference type="UniPathway" id="UPA00262">
    <property type="reaction ID" value="UER00211"/>
</dbReference>
<feature type="domain" description="Tetrapyrrole methylase" evidence="10">
    <location>
        <begin position="18"/>
        <end position="234"/>
    </location>
</feature>
<dbReference type="PANTHER" id="PTHR45790:SF3">
    <property type="entry name" value="S-ADENOSYL-L-METHIONINE-DEPENDENT UROPORPHYRINOGEN III METHYLTRANSFERASE, CHLOROPLASTIC"/>
    <property type="match status" value="1"/>
</dbReference>
<dbReference type="EC" id="2.1.1.107" evidence="2"/>
<dbReference type="Gene3D" id="3.30.950.10">
    <property type="entry name" value="Methyltransferase, Cobalt-precorrin-4 Transmethylase, Domain 2"/>
    <property type="match status" value="1"/>
</dbReference>
<dbReference type="Proteomes" id="UP000199400">
    <property type="component" value="Unassembled WGS sequence"/>
</dbReference>
<evidence type="ECO:0000256" key="1">
    <source>
        <dbReference type="ARBA" id="ARBA00005879"/>
    </source>
</evidence>
<dbReference type="Gene3D" id="3.40.50.10090">
    <property type="match status" value="2"/>
</dbReference>
<dbReference type="InterPro" id="IPR000878">
    <property type="entry name" value="4pyrrol_Mease"/>
</dbReference>